<feature type="compositionally biased region" description="Low complexity" evidence="3">
    <location>
        <begin position="33"/>
        <end position="50"/>
    </location>
</feature>
<dbReference type="GO" id="GO:0008270">
    <property type="term" value="F:zinc ion binding"/>
    <property type="evidence" value="ECO:0007669"/>
    <property type="project" value="InterPro"/>
</dbReference>
<feature type="region of interest" description="Disordered" evidence="3">
    <location>
        <begin position="122"/>
        <end position="154"/>
    </location>
</feature>
<feature type="compositionally biased region" description="Basic and acidic residues" evidence="3">
    <location>
        <begin position="67"/>
        <end position="78"/>
    </location>
</feature>
<protein>
    <recommendedName>
        <fullName evidence="4">Zn(2)-C6 fungal-type domain-containing protein</fullName>
    </recommendedName>
</protein>
<feature type="domain" description="Zn(2)-C6 fungal-type" evidence="4">
    <location>
        <begin position="87"/>
        <end position="118"/>
    </location>
</feature>
<dbReference type="GO" id="GO:0006351">
    <property type="term" value="P:DNA-templated transcription"/>
    <property type="evidence" value="ECO:0007669"/>
    <property type="project" value="InterPro"/>
</dbReference>
<dbReference type="InterPro" id="IPR007219">
    <property type="entry name" value="XnlR_reg_dom"/>
</dbReference>
<dbReference type="PROSITE" id="PS00463">
    <property type="entry name" value="ZN2_CY6_FUNGAL_1"/>
    <property type="match status" value="1"/>
</dbReference>
<dbReference type="GO" id="GO:0003677">
    <property type="term" value="F:DNA binding"/>
    <property type="evidence" value="ECO:0007669"/>
    <property type="project" value="InterPro"/>
</dbReference>
<sequence length="802" mass="89670">MDAAYPLHDFDPAAMTLSHMPQYAAPPPPPQHRQPALSHPQHAQQQHRQQQPPPQPPPAPPPPQDQWHNHQDSTDRARAYKSRNKRPCDFCRYKKAACHLETHPPCELCQRYNKECTFVESPAKRRRPNNSTSRGESNIKSDGSMERGMDMHTSHLDTPFRNSSISNGMDMQHHGLISWEHGLPQFQIPAMTMSPNIPPTSFGSYDSGLYQDQNLPFDNFDAASASTPTMDCFRGSALTSQPHQTSIGSSPANQTPHGTSAVFKLPFDMTSGEPSLDNQAYSNAQIVGTGSGEADPYLFARYRFDPYNEASFQSIRVRRMTDAPPGQRGIPTFFTIAHNGLASKAQPPEYQETLDRYRRDVDDMVSDDVGKRLLRLFYTYVQPYCPLLSRHSPYERDEDGVQLPSTLPTSILAAIYGHALAFCAWDEQLCVDVYTPPSADALFKIAWLSCLPMFHTPTLAVLQTLLLLVQRRPTNKYVSDTPFKWAMMATAVSVAQALGINRDPSNWPIPAWEIQLRKRLGWATFCQDKWLALNFGRSSHIQADDWDVSPLNVEDFSDADYFGAGDIAEYSTHFMKLCELTVIVDDIMHSLFSIRAARALHDRLECTLEVAKPLRLRLTDWYRLLPPGLFPQATATSPTNAAKISSQQDLDGNGSLQLAYITAKIELFRAMLRPRVTDANVTAVNALRNGAIAVAQEVLDFLQGLNAKELEAFWAGYARTNFTIASSFMLLLFATSPSLSDATRCLMILNAWRSLLRLKSRSCDLLNLALLCLDGVYVAGFEQLIDLSPAAAQAWAESNNIK</sequence>
<keyword evidence="1" id="KW-0479">Metal-binding</keyword>
<dbReference type="SUPFAM" id="SSF57701">
    <property type="entry name" value="Zn2/Cys6 DNA-binding domain"/>
    <property type="match status" value="1"/>
</dbReference>
<dbReference type="Pfam" id="PF04082">
    <property type="entry name" value="Fungal_trans"/>
    <property type="match status" value="1"/>
</dbReference>
<evidence type="ECO:0000259" key="4">
    <source>
        <dbReference type="PROSITE" id="PS50048"/>
    </source>
</evidence>
<evidence type="ECO:0000313" key="6">
    <source>
        <dbReference type="Proteomes" id="UP001303373"/>
    </source>
</evidence>
<dbReference type="PROSITE" id="PS50048">
    <property type="entry name" value="ZN2_CY6_FUNGAL_2"/>
    <property type="match status" value="1"/>
</dbReference>
<dbReference type="AlphaFoldDB" id="A0AAQ3M4R5"/>
<organism evidence="5 6">
    <name type="scientific">Acrodontium crateriforme</name>
    <dbReference type="NCBI Taxonomy" id="150365"/>
    <lineage>
        <taxon>Eukaryota</taxon>
        <taxon>Fungi</taxon>
        <taxon>Dikarya</taxon>
        <taxon>Ascomycota</taxon>
        <taxon>Pezizomycotina</taxon>
        <taxon>Dothideomycetes</taxon>
        <taxon>Dothideomycetidae</taxon>
        <taxon>Mycosphaerellales</taxon>
        <taxon>Teratosphaeriaceae</taxon>
        <taxon>Acrodontium</taxon>
    </lineage>
</organism>
<reference evidence="5 6" key="1">
    <citation type="submission" date="2023-11" db="EMBL/GenBank/DDBJ databases">
        <title>An acidophilic fungus is an integral part of prey digestion in a carnivorous sundew plant.</title>
        <authorList>
            <person name="Tsai I.J."/>
        </authorList>
    </citation>
    <scope>NUCLEOTIDE SEQUENCE [LARGE SCALE GENOMIC DNA]</scope>
    <source>
        <strain evidence="5">169a</strain>
    </source>
</reference>
<dbReference type="PANTHER" id="PTHR31668:SF4">
    <property type="entry name" value="TRANSCRIPTIONAL ACTIVATOR PROTEIN DAL81"/>
    <property type="match status" value="1"/>
</dbReference>
<evidence type="ECO:0000256" key="1">
    <source>
        <dbReference type="ARBA" id="ARBA00022723"/>
    </source>
</evidence>
<dbReference type="InterPro" id="IPR036864">
    <property type="entry name" value="Zn2-C6_fun-type_DNA-bd_sf"/>
</dbReference>
<proteinExistence type="predicted"/>
<evidence type="ECO:0000256" key="3">
    <source>
        <dbReference type="SAM" id="MobiDB-lite"/>
    </source>
</evidence>
<accession>A0AAQ3M4R5</accession>
<feature type="compositionally biased region" description="Pro residues" evidence="3">
    <location>
        <begin position="51"/>
        <end position="64"/>
    </location>
</feature>
<evidence type="ECO:0000313" key="5">
    <source>
        <dbReference type="EMBL" id="WPH00860.1"/>
    </source>
</evidence>
<name>A0AAQ3M4R5_9PEZI</name>
<dbReference type="CDD" id="cd00067">
    <property type="entry name" value="GAL4"/>
    <property type="match status" value="1"/>
</dbReference>
<dbReference type="CDD" id="cd12148">
    <property type="entry name" value="fungal_TF_MHR"/>
    <property type="match status" value="1"/>
</dbReference>
<dbReference type="PANTHER" id="PTHR31668">
    <property type="entry name" value="GLUCOSE TRANSPORT TRANSCRIPTION REGULATOR RGT1-RELATED-RELATED"/>
    <property type="match status" value="1"/>
</dbReference>
<keyword evidence="6" id="KW-1185">Reference proteome</keyword>
<gene>
    <name evidence="5" type="ORF">R9X50_00369100</name>
</gene>
<dbReference type="InterPro" id="IPR001138">
    <property type="entry name" value="Zn2Cys6_DnaBD"/>
</dbReference>
<keyword evidence="2" id="KW-0539">Nucleus</keyword>
<dbReference type="GO" id="GO:0001080">
    <property type="term" value="P:nitrogen catabolite activation of transcription from RNA polymerase II promoter"/>
    <property type="evidence" value="ECO:0007669"/>
    <property type="project" value="TreeGrafter"/>
</dbReference>
<dbReference type="GO" id="GO:0005634">
    <property type="term" value="C:nucleus"/>
    <property type="evidence" value="ECO:0007669"/>
    <property type="project" value="TreeGrafter"/>
</dbReference>
<dbReference type="SMART" id="SM00906">
    <property type="entry name" value="Fungal_trans"/>
    <property type="match status" value="1"/>
</dbReference>
<dbReference type="Gene3D" id="4.10.240.10">
    <property type="entry name" value="Zn(2)-C6 fungal-type DNA-binding domain"/>
    <property type="match status" value="1"/>
</dbReference>
<dbReference type="EMBL" id="CP138584">
    <property type="protein sequence ID" value="WPH00860.1"/>
    <property type="molecule type" value="Genomic_DNA"/>
</dbReference>
<feature type="compositionally biased region" description="Basic and acidic residues" evidence="3">
    <location>
        <begin position="137"/>
        <end position="154"/>
    </location>
</feature>
<dbReference type="GO" id="GO:0000981">
    <property type="term" value="F:DNA-binding transcription factor activity, RNA polymerase II-specific"/>
    <property type="evidence" value="ECO:0007669"/>
    <property type="project" value="InterPro"/>
</dbReference>
<feature type="region of interest" description="Disordered" evidence="3">
    <location>
        <begin position="17"/>
        <end position="82"/>
    </location>
</feature>
<dbReference type="InterPro" id="IPR050797">
    <property type="entry name" value="Carb_Metab_Trans_Reg"/>
</dbReference>
<dbReference type="Proteomes" id="UP001303373">
    <property type="component" value="Chromosome 5"/>
</dbReference>
<evidence type="ECO:0000256" key="2">
    <source>
        <dbReference type="ARBA" id="ARBA00023242"/>
    </source>
</evidence>